<name>A0AB39AUS0_9GAMM</name>
<feature type="domain" description="Tll0287-like" evidence="2">
    <location>
        <begin position="40"/>
        <end position="184"/>
    </location>
</feature>
<dbReference type="Pfam" id="PF11845">
    <property type="entry name" value="Tll0287-like"/>
    <property type="match status" value="1"/>
</dbReference>
<dbReference type="InterPro" id="IPR021796">
    <property type="entry name" value="Tll0287-like_dom"/>
</dbReference>
<organism evidence="3">
    <name type="scientific">Pseudoalteromonas sp. SD03</name>
    <dbReference type="NCBI Taxonomy" id="3231719"/>
    <lineage>
        <taxon>Bacteria</taxon>
        <taxon>Pseudomonadati</taxon>
        <taxon>Pseudomonadota</taxon>
        <taxon>Gammaproteobacteria</taxon>
        <taxon>Alteromonadales</taxon>
        <taxon>Pseudoalteromonadaceae</taxon>
        <taxon>Pseudoalteromonas</taxon>
    </lineage>
</organism>
<sequence>MLKNYLVLILIMGFTPLAVNSTSLGENNKSVLEQEAQKRIKEFSSSLKSQLKSAINKGGLSAGVKVCSEQAPKIAEQLSTDGWSVGRTSLRTRNTSNTADQWELKTLIDFEKLKQQGIEVNTLAKSSYDEQSFRYMKAIPTGGLCLACHGSSVKPEVKKVIQHYYPEDKAIGFNVGDIRGAFTLIKQLKATN</sequence>
<evidence type="ECO:0000313" key="3">
    <source>
        <dbReference type="EMBL" id="XDH89268.1"/>
    </source>
</evidence>
<dbReference type="AlphaFoldDB" id="A0AB39AUS0"/>
<dbReference type="EMBL" id="CP162515">
    <property type="protein sequence ID" value="XDH89268.1"/>
    <property type="molecule type" value="Genomic_DNA"/>
</dbReference>
<protein>
    <submittedName>
        <fullName evidence="3">DUF3365 domain-containing protein</fullName>
    </submittedName>
</protein>
<reference evidence="3" key="1">
    <citation type="submission" date="2024-07" db="EMBL/GenBank/DDBJ databases">
        <authorList>
            <person name="Jiang Y."/>
            <person name="Qin Q."/>
        </authorList>
    </citation>
    <scope>NUCLEOTIDE SEQUENCE</scope>
    <source>
        <strain evidence="3">SD03</strain>
    </source>
</reference>
<evidence type="ECO:0000256" key="1">
    <source>
        <dbReference type="SAM" id="SignalP"/>
    </source>
</evidence>
<accession>A0AB39AUS0</accession>
<feature type="chain" id="PRO_5044312212" evidence="1">
    <location>
        <begin position="21"/>
        <end position="192"/>
    </location>
</feature>
<feature type="signal peptide" evidence="1">
    <location>
        <begin position="1"/>
        <end position="20"/>
    </location>
</feature>
<proteinExistence type="predicted"/>
<dbReference type="RefSeq" id="WP_368485647.1">
    <property type="nucleotide sequence ID" value="NZ_CP162515.1"/>
</dbReference>
<keyword evidence="1" id="KW-0732">Signal</keyword>
<gene>
    <name evidence="3" type="ORF">ABZP26_18505</name>
</gene>
<evidence type="ECO:0000259" key="2">
    <source>
        <dbReference type="Pfam" id="PF11845"/>
    </source>
</evidence>